<dbReference type="EMBL" id="LR746264">
    <property type="protein sequence ID" value="CAA7389505.1"/>
    <property type="molecule type" value="Genomic_DNA"/>
</dbReference>
<reference evidence="1" key="1">
    <citation type="submission" date="2020-02" db="EMBL/GenBank/DDBJ databases">
        <authorList>
            <person name="Scholz U."/>
            <person name="Mascher M."/>
            <person name="Fiebig A."/>
        </authorList>
    </citation>
    <scope>NUCLEOTIDE SEQUENCE</scope>
</reference>
<gene>
    <name evidence="1" type="ORF">SI8410_01001538</name>
</gene>
<dbReference type="AlphaFoldDB" id="A0A7I8JZJ8"/>
<accession>A0A7I8JZJ8</accession>
<protein>
    <submittedName>
        <fullName evidence="1">Uncharacterized protein</fullName>
    </submittedName>
</protein>
<name>A0A7I8JZJ8_SPIIN</name>
<keyword evidence="2" id="KW-1185">Reference proteome</keyword>
<evidence type="ECO:0000313" key="1">
    <source>
        <dbReference type="EMBL" id="CAA7389505.1"/>
    </source>
</evidence>
<sequence length="71" mass="7969">MKSWMEVGRMSGSFILKSAQQKEALHRICCSSPCSRLLPDCASNPLAGPAGRQSIYHELRLKLYYLLIINS</sequence>
<organism evidence="1 2">
    <name type="scientific">Spirodela intermedia</name>
    <name type="common">Intermediate duckweed</name>
    <dbReference type="NCBI Taxonomy" id="51605"/>
    <lineage>
        <taxon>Eukaryota</taxon>
        <taxon>Viridiplantae</taxon>
        <taxon>Streptophyta</taxon>
        <taxon>Embryophyta</taxon>
        <taxon>Tracheophyta</taxon>
        <taxon>Spermatophyta</taxon>
        <taxon>Magnoliopsida</taxon>
        <taxon>Liliopsida</taxon>
        <taxon>Araceae</taxon>
        <taxon>Lemnoideae</taxon>
        <taxon>Spirodela</taxon>
    </lineage>
</organism>
<dbReference type="Proteomes" id="UP000663760">
    <property type="component" value="Chromosome 1"/>
</dbReference>
<proteinExistence type="predicted"/>
<evidence type="ECO:0000313" key="2">
    <source>
        <dbReference type="Proteomes" id="UP000663760"/>
    </source>
</evidence>